<dbReference type="GO" id="GO:0005886">
    <property type="term" value="C:plasma membrane"/>
    <property type="evidence" value="ECO:0007669"/>
    <property type="project" value="UniProtKB-SubCell"/>
</dbReference>
<dbReference type="InterPro" id="IPR036147">
    <property type="entry name" value="Anti-sigma_E_RseA_N_sf"/>
</dbReference>
<keyword evidence="5" id="KW-1133">Transmembrane helix</keyword>
<protein>
    <submittedName>
        <fullName evidence="9">Anti-sigma 24 factor</fullName>
    </submittedName>
</protein>
<keyword evidence="6" id="KW-0472">Membrane</keyword>
<dbReference type="Pfam" id="PF03873">
    <property type="entry name" value="RseA_C"/>
    <property type="match status" value="1"/>
</dbReference>
<dbReference type="Gene3D" id="1.10.10.880">
    <property type="entry name" value="Anti sigma-E protein RseA, N-terminal domain"/>
    <property type="match status" value="1"/>
</dbReference>
<evidence type="ECO:0000259" key="7">
    <source>
        <dbReference type="Pfam" id="PF03872"/>
    </source>
</evidence>
<evidence type="ECO:0000259" key="8">
    <source>
        <dbReference type="Pfam" id="PF03873"/>
    </source>
</evidence>
<evidence type="ECO:0000256" key="2">
    <source>
        <dbReference type="ARBA" id="ARBA00005837"/>
    </source>
</evidence>
<dbReference type="SUPFAM" id="SSF89069">
    <property type="entry name" value="N-terminal, cytoplasmic domain of anti-sigmaE factor RseA"/>
    <property type="match status" value="1"/>
</dbReference>
<dbReference type="InterPro" id="IPR052383">
    <property type="entry name" value="Anti-sigma-E_RseA-like"/>
</dbReference>
<sequence>MTNANKHASLEQTTSDIFDGEVGHSFEMLNGLEHDKFVRYALIGDAMRAENEKSICIDITAQVAAALESEPTYNMSHNEQASDIRAEAVNDDVKSNVISLARYKKPLAQFAIAASVCLVALVGVNNNTTQSELNNTLPSLQTMPLTGSVSPVSLSTEQPAIENAAQGLRELQQQRIGALVLEHQRQSRMAYALQQAKQLEEQKKASDVTEEQN</sequence>
<dbReference type="Pfam" id="PF03872">
    <property type="entry name" value="RseA_N"/>
    <property type="match status" value="1"/>
</dbReference>
<gene>
    <name evidence="9" type="ORF">J5O05_14105</name>
</gene>
<dbReference type="PANTHER" id="PTHR38104:SF1">
    <property type="entry name" value="ANTI-SIGMA-E FACTOR RSEA"/>
    <property type="match status" value="1"/>
</dbReference>
<name>A0A975HKG2_9GAMM</name>
<comment type="similarity">
    <text evidence="2">Belongs to the RseA family.</text>
</comment>
<dbReference type="KEGG" id="pxi:J5O05_14105"/>
<proteinExistence type="inferred from homology"/>
<keyword evidence="4" id="KW-0812">Transmembrane</keyword>
<organism evidence="9 10">
    <name type="scientific">Pseudoalteromonas xiamenensis</name>
    <dbReference type="NCBI Taxonomy" id="882626"/>
    <lineage>
        <taxon>Bacteria</taxon>
        <taxon>Pseudomonadati</taxon>
        <taxon>Pseudomonadota</taxon>
        <taxon>Gammaproteobacteria</taxon>
        <taxon>Alteromonadales</taxon>
        <taxon>Pseudoalteromonadaceae</taxon>
        <taxon>Pseudoalteromonas</taxon>
    </lineage>
</organism>
<evidence type="ECO:0000256" key="1">
    <source>
        <dbReference type="ARBA" id="ARBA00004162"/>
    </source>
</evidence>
<dbReference type="RefSeq" id="WP_208842630.1">
    <property type="nucleotide sequence ID" value="NZ_CP072133.1"/>
</dbReference>
<keyword evidence="3" id="KW-1003">Cell membrane</keyword>
<feature type="domain" description="Anti sigma-E protein RseA C-terminal" evidence="8">
    <location>
        <begin position="137"/>
        <end position="189"/>
    </location>
</feature>
<evidence type="ECO:0000256" key="4">
    <source>
        <dbReference type="ARBA" id="ARBA00022692"/>
    </source>
</evidence>
<feature type="domain" description="Anti sigma-E protein RseA N-terminal" evidence="7">
    <location>
        <begin position="30"/>
        <end position="86"/>
    </location>
</feature>
<evidence type="ECO:0000313" key="10">
    <source>
        <dbReference type="Proteomes" id="UP000664904"/>
    </source>
</evidence>
<dbReference type="GO" id="GO:0016989">
    <property type="term" value="F:sigma factor antagonist activity"/>
    <property type="evidence" value="ECO:0007669"/>
    <property type="project" value="InterPro"/>
</dbReference>
<accession>A0A975HKG2</accession>
<dbReference type="AlphaFoldDB" id="A0A975HKG2"/>
<dbReference type="EMBL" id="CP072133">
    <property type="protein sequence ID" value="QTH70988.1"/>
    <property type="molecule type" value="Genomic_DNA"/>
</dbReference>
<dbReference type="InterPro" id="IPR005572">
    <property type="entry name" value="Anti-sigma_E_RseA_N"/>
</dbReference>
<evidence type="ECO:0000256" key="3">
    <source>
        <dbReference type="ARBA" id="ARBA00022475"/>
    </source>
</evidence>
<reference evidence="9" key="1">
    <citation type="submission" date="2021-03" db="EMBL/GenBank/DDBJ databases">
        <title>Complete Genome of Pseudoalteromonas xiamenensis STKMTI.2, a new potential marine bacterium producing anti-Vibrio compounds.</title>
        <authorList>
            <person name="Handayani D.P."/>
            <person name="Isnansetyo A."/>
            <person name="Istiqomah I."/>
            <person name="Jumina J."/>
        </authorList>
    </citation>
    <scope>NUCLEOTIDE SEQUENCE</scope>
    <source>
        <strain evidence="9">STKMTI.2</strain>
    </source>
</reference>
<dbReference type="InterPro" id="IPR005573">
    <property type="entry name" value="Anti-sigma_E_RseA_C"/>
</dbReference>
<evidence type="ECO:0000256" key="5">
    <source>
        <dbReference type="ARBA" id="ARBA00022989"/>
    </source>
</evidence>
<dbReference type="Proteomes" id="UP000664904">
    <property type="component" value="Chromosome"/>
</dbReference>
<dbReference type="PANTHER" id="PTHR38104">
    <property type="match status" value="1"/>
</dbReference>
<evidence type="ECO:0000313" key="9">
    <source>
        <dbReference type="EMBL" id="QTH70988.1"/>
    </source>
</evidence>
<evidence type="ECO:0000256" key="6">
    <source>
        <dbReference type="ARBA" id="ARBA00023136"/>
    </source>
</evidence>
<keyword evidence="10" id="KW-1185">Reference proteome</keyword>
<comment type="subcellular location">
    <subcellularLocation>
        <location evidence="1">Cell membrane</location>
        <topology evidence="1">Single-pass membrane protein</topology>
    </subcellularLocation>
</comment>